<reference evidence="1" key="1">
    <citation type="submission" date="2015-04" db="UniProtKB">
        <authorList>
            <consortium name="EnsemblPlants"/>
        </authorList>
    </citation>
    <scope>IDENTIFICATION</scope>
</reference>
<dbReference type="HOGENOM" id="CLU_2112784_0_0_1"/>
<sequence length="115" mass="12134">MKFSCCIQACPYSGIENAGSTRSVVGAAVASHELTARLRRQRQGSCSGEFPGRYWLFPTSTVESPNTYTAGTRCNSSLWPAAAATAAEICTPALRTNATTSIVTFSLIIAPAGRL</sequence>
<dbReference type="Proteomes" id="UP000008021">
    <property type="component" value="Chromosome 2"/>
</dbReference>
<protein>
    <submittedName>
        <fullName evidence="1">Uncharacterized protein</fullName>
    </submittedName>
</protein>
<evidence type="ECO:0000313" key="2">
    <source>
        <dbReference type="Proteomes" id="UP000008021"/>
    </source>
</evidence>
<reference evidence="1" key="2">
    <citation type="submission" date="2018-05" db="EMBL/GenBank/DDBJ databases">
        <title>OmerRS3 (Oryza meridionalis Reference Sequence Version 3).</title>
        <authorList>
            <person name="Zhang J."/>
            <person name="Kudrna D."/>
            <person name="Lee S."/>
            <person name="Talag J."/>
            <person name="Welchert J."/>
            <person name="Wing R.A."/>
        </authorList>
    </citation>
    <scope>NUCLEOTIDE SEQUENCE [LARGE SCALE GENOMIC DNA]</scope>
    <source>
        <strain evidence="1">cv. OR44</strain>
    </source>
</reference>
<evidence type="ECO:0000313" key="1">
    <source>
        <dbReference type="EnsemblPlants" id="OMERI02G30660.1"/>
    </source>
</evidence>
<dbReference type="AlphaFoldDB" id="A0A0E0CR98"/>
<proteinExistence type="predicted"/>
<dbReference type="Gramene" id="OMERI02G30660.1">
    <property type="protein sequence ID" value="OMERI02G30660.1"/>
    <property type="gene ID" value="OMERI02G30660"/>
</dbReference>
<accession>A0A0E0CR98</accession>
<name>A0A0E0CR98_9ORYZ</name>
<organism evidence="1">
    <name type="scientific">Oryza meridionalis</name>
    <dbReference type="NCBI Taxonomy" id="40149"/>
    <lineage>
        <taxon>Eukaryota</taxon>
        <taxon>Viridiplantae</taxon>
        <taxon>Streptophyta</taxon>
        <taxon>Embryophyta</taxon>
        <taxon>Tracheophyta</taxon>
        <taxon>Spermatophyta</taxon>
        <taxon>Magnoliopsida</taxon>
        <taxon>Liliopsida</taxon>
        <taxon>Poales</taxon>
        <taxon>Poaceae</taxon>
        <taxon>BOP clade</taxon>
        <taxon>Oryzoideae</taxon>
        <taxon>Oryzeae</taxon>
        <taxon>Oryzinae</taxon>
        <taxon>Oryza</taxon>
    </lineage>
</organism>
<dbReference type="EnsemblPlants" id="OMERI02G30660.1">
    <property type="protein sequence ID" value="OMERI02G30660.1"/>
    <property type="gene ID" value="OMERI02G30660"/>
</dbReference>
<keyword evidence="2" id="KW-1185">Reference proteome</keyword>